<keyword evidence="1" id="KW-0812">Transmembrane</keyword>
<feature type="transmembrane region" description="Helical" evidence="1">
    <location>
        <begin position="18"/>
        <end position="36"/>
    </location>
</feature>
<sequence>MKKLIYSHPDLSEKKKSFFILFFAQLFFTLIFLVVFSEGITVFYEGGIEILFFIVISYFLIKAMKNAIIYFFPYEEYEIIGDSLYYRKKLKLFGKSFIMEKFDVSLKDIDSISSLAPKISYMGVKILDDFKPCKRIYIRLKNEEGYEVCNWGKISYNYVDFSGDIDKVLEIEFKEVFNKIKSFIENGEKKYNFEKQLDEIESNYNLEKSERYSFILNKIIEEEKLYLYKEEEKFIVNAEETAIKNLEIFKTMNFKEVDFYVFYVDYLSKKENQDKKALVGFNGIDGKEVTISKLKDDINEIRDSKSTFI</sequence>
<evidence type="ECO:0000313" key="2">
    <source>
        <dbReference type="EMBL" id="ALQ41186.1"/>
    </source>
</evidence>
<proteinExistence type="predicted"/>
<dbReference type="KEGG" id="fhw:RN87_11330"/>
<protein>
    <submittedName>
        <fullName evidence="2">Uncharacterized protein</fullName>
    </submittedName>
</protein>
<dbReference type="EMBL" id="CP013331">
    <property type="protein sequence ID" value="ALQ41186.1"/>
    <property type="molecule type" value="Genomic_DNA"/>
</dbReference>
<name>A0A0S2ZQC4_9FUSO</name>
<gene>
    <name evidence="2" type="ORF">RN87_11330</name>
</gene>
<dbReference type="Proteomes" id="UP000063275">
    <property type="component" value="Chromosome"/>
</dbReference>
<dbReference type="AlphaFoldDB" id="A0A0S2ZQC4"/>
<keyword evidence="1" id="KW-1133">Transmembrane helix</keyword>
<accession>A0A0S2ZQC4</accession>
<organism evidence="2">
    <name type="scientific">Fusobacterium hwasookii ChDC F174</name>
    <dbReference type="NCBI Taxonomy" id="1307442"/>
    <lineage>
        <taxon>Bacteria</taxon>
        <taxon>Fusobacteriati</taxon>
        <taxon>Fusobacteriota</taxon>
        <taxon>Fusobacteriia</taxon>
        <taxon>Fusobacteriales</taxon>
        <taxon>Fusobacteriaceae</taxon>
        <taxon>Fusobacterium</taxon>
    </lineage>
</organism>
<keyword evidence="1" id="KW-0472">Membrane</keyword>
<evidence type="ECO:0000256" key="1">
    <source>
        <dbReference type="SAM" id="Phobius"/>
    </source>
</evidence>
<evidence type="ECO:0000313" key="3">
    <source>
        <dbReference type="Proteomes" id="UP000063275"/>
    </source>
</evidence>
<feature type="transmembrane region" description="Helical" evidence="1">
    <location>
        <begin position="42"/>
        <end position="61"/>
    </location>
</feature>
<reference evidence="2 3" key="1">
    <citation type="submission" date="2015-11" db="EMBL/GenBank/DDBJ databases">
        <authorList>
            <person name="Zhang Y."/>
            <person name="Guo Z."/>
        </authorList>
    </citation>
    <scope>NUCLEOTIDE SEQUENCE [LARGE SCALE GENOMIC DNA]</scope>
    <source>
        <strain evidence="2 3">ChDC F174</strain>
    </source>
</reference>